<name>A0AA41Z0Y2_9HYPH</name>
<dbReference type="Proteomes" id="UP001165667">
    <property type="component" value="Unassembled WGS sequence"/>
</dbReference>
<dbReference type="InterPro" id="IPR036890">
    <property type="entry name" value="HATPase_C_sf"/>
</dbReference>
<dbReference type="Gene3D" id="3.30.565.10">
    <property type="entry name" value="Histidine kinase-like ATPase, C-terminal domain"/>
    <property type="match status" value="1"/>
</dbReference>
<dbReference type="SUPFAM" id="SSF55874">
    <property type="entry name" value="ATPase domain of HSP90 chaperone/DNA topoisomerase II/histidine kinase"/>
    <property type="match status" value="1"/>
</dbReference>
<accession>A0AA41Z0Y2</accession>
<sequence>MLNVVKYAFPNGGHDSRILVTYEADGADWKLTISDNGVGKASQVGKSCGGLGTMIVDSLIRQLGATMDVVSGKTGVSVSIVSPTFKLLLPQAA</sequence>
<comment type="caution">
    <text evidence="1">The sequence shown here is derived from an EMBL/GenBank/DDBJ whole genome shotgun (WGS) entry which is preliminary data.</text>
</comment>
<dbReference type="EMBL" id="JAMOIM010000042">
    <property type="protein sequence ID" value="MCW6512186.1"/>
    <property type="molecule type" value="Genomic_DNA"/>
</dbReference>
<proteinExistence type="predicted"/>
<reference evidence="1" key="1">
    <citation type="submission" date="2022-05" db="EMBL/GenBank/DDBJ databases">
        <authorList>
            <person name="Pankratov T."/>
        </authorList>
    </citation>
    <scope>NUCLEOTIDE SEQUENCE</scope>
    <source>
        <strain evidence="1">BP6-180914</strain>
    </source>
</reference>
<keyword evidence="2" id="KW-1185">Reference proteome</keyword>
<organism evidence="1 2">
    <name type="scientific">Lichenifustis flavocetrariae</name>
    <dbReference type="NCBI Taxonomy" id="2949735"/>
    <lineage>
        <taxon>Bacteria</taxon>
        <taxon>Pseudomonadati</taxon>
        <taxon>Pseudomonadota</taxon>
        <taxon>Alphaproteobacteria</taxon>
        <taxon>Hyphomicrobiales</taxon>
        <taxon>Lichenihabitantaceae</taxon>
        <taxon>Lichenifustis</taxon>
    </lineage>
</organism>
<evidence type="ECO:0000313" key="1">
    <source>
        <dbReference type="EMBL" id="MCW6512186.1"/>
    </source>
</evidence>
<dbReference type="AlphaFoldDB" id="A0AA41Z0Y2"/>
<evidence type="ECO:0000313" key="2">
    <source>
        <dbReference type="Proteomes" id="UP001165667"/>
    </source>
</evidence>
<protein>
    <submittedName>
        <fullName evidence="1">Uncharacterized protein</fullName>
    </submittedName>
</protein>
<gene>
    <name evidence="1" type="ORF">M8523_30120</name>
</gene>